<protein>
    <submittedName>
        <fullName evidence="2">Uncharacterized protein</fullName>
    </submittedName>
</protein>
<dbReference type="AlphaFoldDB" id="A0A6V6YVK0"/>
<sequence>MIKKTILSFCILFSILSYGQENILSDEQLNLSGASKVEFADGDDEIRKLAKSDIENHTPFLLLRGGMNQLISPSDQEFERKFKIYFFNYGCIAPSEAVESIYNQVVFEFLYLKYGKKWMKEIRKDISGFKKFKKAIQK</sequence>
<reference evidence="2 3" key="1">
    <citation type="submission" date="2020-06" db="EMBL/GenBank/DDBJ databases">
        <authorList>
            <person name="Criscuolo A."/>
        </authorList>
    </citation>
    <scope>NUCLEOTIDE SEQUENCE [LARGE SCALE GENOMIC DNA]</scope>
    <source>
        <strain evidence="3">CIP 111411</strain>
    </source>
</reference>
<keyword evidence="3" id="KW-1185">Reference proteome</keyword>
<evidence type="ECO:0000313" key="2">
    <source>
        <dbReference type="EMBL" id="CAD0003426.1"/>
    </source>
</evidence>
<comment type="caution">
    <text evidence="2">The sequence shown here is derived from an EMBL/GenBank/DDBJ whole genome shotgun (WGS) entry which is preliminary data.</text>
</comment>
<gene>
    <name evidence="2" type="ORF">FLAT13_01693</name>
</gene>
<feature type="chain" id="PRO_5027608595" evidence="1">
    <location>
        <begin position="20"/>
        <end position="138"/>
    </location>
</feature>
<proteinExistence type="predicted"/>
<feature type="signal peptide" evidence="1">
    <location>
        <begin position="1"/>
        <end position="19"/>
    </location>
</feature>
<dbReference type="RefSeq" id="WP_078229173.1">
    <property type="nucleotide sequence ID" value="NZ_CAIJDP010000062.1"/>
</dbReference>
<accession>A0A6V6YVK0</accession>
<evidence type="ECO:0000313" key="3">
    <source>
        <dbReference type="Proteomes" id="UP000530060"/>
    </source>
</evidence>
<keyword evidence="1" id="KW-0732">Signal</keyword>
<dbReference type="Proteomes" id="UP000530060">
    <property type="component" value="Unassembled WGS sequence"/>
</dbReference>
<organism evidence="2 3">
    <name type="scientific">Flavobacterium salmonis</name>
    <dbReference type="NCBI Taxonomy" id="2654844"/>
    <lineage>
        <taxon>Bacteria</taxon>
        <taxon>Pseudomonadati</taxon>
        <taxon>Bacteroidota</taxon>
        <taxon>Flavobacteriia</taxon>
        <taxon>Flavobacteriales</taxon>
        <taxon>Flavobacteriaceae</taxon>
        <taxon>Flavobacterium</taxon>
    </lineage>
</organism>
<dbReference type="EMBL" id="CAIJDP010000062">
    <property type="protein sequence ID" value="CAD0003426.1"/>
    <property type="molecule type" value="Genomic_DNA"/>
</dbReference>
<name>A0A6V6YVK0_9FLAO</name>
<evidence type="ECO:0000256" key="1">
    <source>
        <dbReference type="SAM" id="SignalP"/>
    </source>
</evidence>